<accession>A0A8S1ER28</accession>
<keyword evidence="6" id="KW-1185">Reference proteome</keyword>
<evidence type="ECO:0000313" key="6">
    <source>
        <dbReference type="Proteomes" id="UP000494206"/>
    </source>
</evidence>
<dbReference type="OrthoDB" id="10042941at2759"/>
<keyword evidence="3" id="KW-1133">Transmembrane helix</keyword>
<dbReference type="InterPro" id="IPR001388">
    <property type="entry name" value="Synaptobrevin-like"/>
</dbReference>
<keyword evidence="3" id="KW-0812">Transmembrane</keyword>
<dbReference type="Pfam" id="PF00957">
    <property type="entry name" value="Synaptobrevin"/>
    <property type="match status" value="1"/>
</dbReference>
<feature type="coiled-coil region" evidence="2">
    <location>
        <begin position="36"/>
        <end position="63"/>
    </location>
</feature>
<dbReference type="GO" id="GO:0016020">
    <property type="term" value="C:membrane"/>
    <property type="evidence" value="ECO:0007669"/>
    <property type="project" value="InterPro"/>
</dbReference>
<dbReference type="CDD" id="cd15843">
    <property type="entry name" value="R-SNARE"/>
    <property type="match status" value="1"/>
</dbReference>
<dbReference type="EMBL" id="CADEPM010000003">
    <property type="protein sequence ID" value="CAB3401879.1"/>
    <property type="molecule type" value="Genomic_DNA"/>
</dbReference>
<gene>
    <name evidence="5" type="ORF">CBOVIS_LOCUS4566</name>
</gene>
<dbReference type="GO" id="GO:0016192">
    <property type="term" value="P:vesicle-mediated transport"/>
    <property type="evidence" value="ECO:0007669"/>
    <property type="project" value="InterPro"/>
</dbReference>
<comment type="caution">
    <text evidence="5">The sequence shown here is derived from an EMBL/GenBank/DDBJ whole genome shotgun (WGS) entry which is preliminary data.</text>
</comment>
<dbReference type="Proteomes" id="UP000494206">
    <property type="component" value="Unassembled WGS sequence"/>
</dbReference>
<dbReference type="Gene3D" id="1.20.5.110">
    <property type="match status" value="1"/>
</dbReference>
<protein>
    <recommendedName>
        <fullName evidence="4">V-SNARE coiled-coil homology domain-containing protein</fullName>
    </recommendedName>
</protein>
<dbReference type="InterPro" id="IPR016444">
    <property type="entry name" value="Synaptobrevin/VAMP"/>
</dbReference>
<dbReference type="InterPro" id="IPR042855">
    <property type="entry name" value="V_SNARE_CC"/>
</dbReference>
<evidence type="ECO:0000259" key="4">
    <source>
        <dbReference type="PROSITE" id="PS50892"/>
    </source>
</evidence>
<evidence type="ECO:0000256" key="2">
    <source>
        <dbReference type="SAM" id="Coils"/>
    </source>
</evidence>
<dbReference type="PRINTS" id="PR00219">
    <property type="entry name" value="SYNAPTOBREVN"/>
</dbReference>
<evidence type="ECO:0000256" key="3">
    <source>
        <dbReference type="SAM" id="Phobius"/>
    </source>
</evidence>
<feature type="transmembrane region" description="Helical" evidence="3">
    <location>
        <begin position="77"/>
        <end position="98"/>
    </location>
</feature>
<dbReference type="PANTHER" id="PTHR45701">
    <property type="entry name" value="SYNAPTOBREVIN FAMILY MEMBER"/>
    <property type="match status" value="1"/>
</dbReference>
<name>A0A8S1ER28_9PELO</name>
<keyword evidence="3" id="KW-0472">Membrane</keyword>
<sequence>MDPPVSRIGWNDQKIMQTRHELNQAKNIMKANVQKIMERQSKLDDLVERAQKLEIAANEYEKCAVQVHRQMQWKIVAIRYGVVAASMVFAITGLLYSLG</sequence>
<keyword evidence="1 2" id="KW-0175">Coiled coil</keyword>
<dbReference type="SUPFAM" id="SSF58038">
    <property type="entry name" value="SNARE fusion complex"/>
    <property type="match status" value="1"/>
</dbReference>
<reference evidence="5 6" key="1">
    <citation type="submission" date="2020-04" db="EMBL/GenBank/DDBJ databases">
        <authorList>
            <person name="Laetsch R D."/>
            <person name="Stevens L."/>
            <person name="Kumar S."/>
            <person name="Blaxter L. M."/>
        </authorList>
    </citation>
    <scope>NUCLEOTIDE SEQUENCE [LARGE SCALE GENOMIC DNA]</scope>
</reference>
<evidence type="ECO:0000313" key="5">
    <source>
        <dbReference type="EMBL" id="CAB3401879.1"/>
    </source>
</evidence>
<dbReference type="AlphaFoldDB" id="A0A8S1ER28"/>
<proteinExistence type="predicted"/>
<organism evidence="5 6">
    <name type="scientific">Caenorhabditis bovis</name>
    <dbReference type="NCBI Taxonomy" id="2654633"/>
    <lineage>
        <taxon>Eukaryota</taxon>
        <taxon>Metazoa</taxon>
        <taxon>Ecdysozoa</taxon>
        <taxon>Nematoda</taxon>
        <taxon>Chromadorea</taxon>
        <taxon>Rhabditida</taxon>
        <taxon>Rhabditina</taxon>
        <taxon>Rhabditomorpha</taxon>
        <taxon>Rhabditoidea</taxon>
        <taxon>Rhabditidae</taxon>
        <taxon>Peloderinae</taxon>
        <taxon>Caenorhabditis</taxon>
    </lineage>
</organism>
<feature type="domain" description="V-SNARE coiled-coil homology" evidence="4">
    <location>
        <begin position="14"/>
        <end position="74"/>
    </location>
</feature>
<dbReference type="PROSITE" id="PS50892">
    <property type="entry name" value="V_SNARE"/>
    <property type="match status" value="1"/>
</dbReference>
<evidence type="ECO:0000256" key="1">
    <source>
        <dbReference type="PROSITE-ProRule" id="PRU00290"/>
    </source>
</evidence>